<dbReference type="InterPro" id="IPR024744">
    <property type="entry name" value="CSS-motif_dom"/>
</dbReference>
<gene>
    <name evidence="12" type="ORF">AWB69_08649</name>
</gene>
<dbReference type="InterPro" id="IPR050706">
    <property type="entry name" value="Cyclic-di-GMP_PDE-like"/>
</dbReference>
<keyword evidence="5 10" id="KW-0812">Transmembrane</keyword>
<dbReference type="SMART" id="SM00052">
    <property type="entry name" value="EAL"/>
    <property type="match status" value="1"/>
</dbReference>
<keyword evidence="8 10" id="KW-0472">Membrane</keyword>
<comment type="catalytic activity">
    <reaction evidence="9">
        <text>3',3'-c-di-GMP + H2O = 5'-phosphoguanylyl(3'-&gt;5')guanosine + H(+)</text>
        <dbReference type="Rhea" id="RHEA:24902"/>
        <dbReference type="ChEBI" id="CHEBI:15377"/>
        <dbReference type="ChEBI" id="CHEBI:15378"/>
        <dbReference type="ChEBI" id="CHEBI:58754"/>
        <dbReference type="ChEBI" id="CHEBI:58805"/>
        <dbReference type="EC" id="3.1.4.52"/>
    </reaction>
</comment>
<dbReference type="PANTHER" id="PTHR33121:SF70">
    <property type="entry name" value="SIGNALING PROTEIN YKOW"/>
    <property type="match status" value="1"/>
</dbReference>
<evidence type="ECO:0000256" key="8">
    <source>
        <dbReference type="ARBA" id="ARBA00023136"/>
    </source>
</evidence>
<keyword evidence="3" id="KW-1003">Cell membrane</keyword>
<proteinExistence type="predicted"/>
<accession>A0A158JRT5</accession>
<evidence type="ECO:0000256" key="5">
    <source>
        <dbReference type="ARBA" id="ARBA00022692"/>
    </source>
</evidence>
<keyword evidence="4" id="KW-0973">c-di-GMP</keyword>
<protein>
    <recommendedName>
        <fullName evidence="2">cyclic-guanylate-specific phosphodiesterase</fullName>
        <ecNumber evidence="2">3.1.4.52</ecNumber>
    </recommendedName>
</protein>
<dbReference type="SUPFAM" id="SSF141868">
    <property type="entry name" value="EAL domain-like"/>
    <property type="match status" value="1"/>
</dbReference>
<evidence type="ECO:0000256" key="10">
    <source>
        <dbReference type="SAM" id="Phobius"/>
    </source>
</evidence>
<dbReference type="InterPro" id="IPR001633">
    <property type="entry name" value="EAL_dom"/>
</dbReference>
<dbReference type="PROSITE" id="PS50883">
    <property type="entry name" value="EAL"/>
    <property type="match status" value="1"/>
</dbReference>
<reference evidence="12 13" key="1">
    <citation type="submission" date="2016-01" db="EMBL/GenBank/DDBJ databases">
        <authorList>
            <person name="Oliw E.H."/>
        </authorList>
    </citation>
    <scope>NUCLEOTIDE SEQUENCE [LARGE SCALE GENOMIC DNA]</scope>
    <source>
        <strain evidence="12">LMG 27134</strain>
    </source>
</reference>
<dbReference type="EMBL" id="FCOK02000114">
    <property type="protein sequence ID" value="SAL71546.1"/>
    <property type="molecule type" value="Genomic_DNA"/>
</dbReference>
<dbReference type="Pfam" id="PF00563">
    <property type="entry name" value="EAL"/>
    <property type="match status" value="1"/>
</dbReference>
<dbReference type="OrthoDB" id="9813903at2"/>
<dbReference type="EC" id="3.1.4.52" evidence="2"/>
<dbReference type="InterPro" id="IPR035919">
    <property type="entry name" value="EAL_sf"/>
</dbReference>
<evidence type="ECO:0000256" key="7">
    <source>
        <dbReference type="ARBA" id="ARBA00022989"/>
    </source>
</evidence>
<evidence type="ECO:0000313" key="13">
    <source>
        <dbReference type="Proteomes" id="UP000054683"/>
    </source>
</evidence>
<evidence type="ECO:0000256" key="1">
    <source>
        <dbReference type="ARBA" id="ARBA00004651"/>
    </source>
</evidence>
<evidence type="ECO:0000313" key="12">
    <source>
        <dbReference type="EMBL" id="SAL71546.1"/>
    </source>
</evidence>
<dbReference type="GO" id="GO:0071111">
    <property type="term" value="F:cyclic-guanylate-specific phosphodiesterase activity"/>
    <property type="evidence" value="ECO:0007669"/>
    <property type="project" value="UniProtKB-EC"/>
</dbReference>
<keyword evidence="6" id="KW-0378">Hydrolase</keyword>
<evidence type="ECO:0000256" key="6">
    <source>
        <dbReference type="ARBA" id="ARBA00022801"/>
    </source>
</evidence>
<keyword evidence="7 10" id="KW-1133">Transmembrane helix</keyword>
<dbReference type="Gene3D" id="3.20.20.450">
    <property type="entry name" value="EAL domain"/>
    <property type="match status" value="1"/>
</dbReference>
<evidence type="ECO:0000256" key="9">
    <source>
        <dbReference type="ARBA" id="ARBA00034290"/>
    </source>
</evidence>
<dbReference type="CDD" id="cd01948">
    <property type="entry name" value="EAL"/>
    <property type="match status" value="1"/>
</dbReference>
<dbReference type="RefSeq" id="WP_082913831.1">
    <property type="nucleotide sequence ID" value="NZ_FCOK02000114.1"/>
</dbReference>
<evidence type="ECO:0000256" key="3">
    <source>
        <dbReference type="ARBA" id="ARBA00022475"/>
    </source>
</evidence>
<dbReference type="PANTHER" id="PTHR33121">
    <property type="entry name" value="CYCLIC DI-GMP PHOSPHODIESTERASE PDEF"/>
    <property type="match status" value="1"/>
</dbReference>
<evidence type="ECO:0000256" key="4">
    <source>
        <dbReference type="ARBA" id="ARBA00022636"/>
    </source>
</evidence>
<dbReference type="Proteomes" id="UP000054683">
    <property type="component" value="Unassembled WGS sequence"/>
</dbReference>
<dbReference type="Pfam" id="PF12792">
    <property type="entry name" value="CSS-motif"/>
    <property type="match status" value="1"/>
</dbReference>
<organism evidence="12 13">
    <name type="scientific">Caballeronia udeis</name>
    <dbReference type="NCBI Taxonomy" id="1232866"/>
    <lineage>
        <taxon>Bacteria</taxon>
        <taxon>Pseudomonadati</taxon>
        <taxon>Pseudomonadota</taxon>
        <taxon>Betaproteobacteria</taxon>
        <taxon>Burkholderiales</taxon>
        <taxon>Burkholderiaceae</taxon>
        <taxon>Caballeronia</taxon>
    </lineage>
</organism>
<evidence type="ECO:0000256" key="2">
    <source>
        <dbReference type="ARBA" id="ARBA00012282"/>
    </source>
</evidence>
<name>A0A158JRT5_9BURK</name>
<comment type="subcellular location">
    <subcellularLocation>
        <location evidence="1">Cell membrane</location>
        <topology evidence="1">Multi-pass membrane protein</topology>
    </subcellularLocation>
</comment>
<evidence type="ECO:0000259" key="11">
    <source>
        <dbReference type="PROSITE" id="PS50883"/>
    </source>
</evidence>
<dbReference type="GO" id="GO:0005886">
    <property type="term" value="C:plasma membrane"/>
    <property type="evidence" value="ECO:0007669"/>
    <property type="project" value="UniProtKB-SubCell"/>
</dbReference>
<feature type="transmembrane region" description="Helical" evidence="10">
    <location>
        <begin position="259"/>
        <end position="283"/>
    </location>
</feature>
<sequence length="541" mass="59125">MVEVFKLKLARQFRSFFPDRGPVWGRGVARNLAGASAVIGGVCVILSAVAFGEHYADGAIRFREQLVAGDMVESVERILRHVMSRQREPLDQLPGQPCETVAKQLAELKTYVRYVRGVNLVENGRLYCSSALGPMNVPLSAYISTTQRDPGISLIRGTPYQPAIPVLPVFLSTGHGTGLLYVIEAPYVADILAHGLRYGASKVTLSVTGSGAIDEHDVFSTAGVAAAPRSGTQVGSARFPFSVTVTASPAFASQMRWKYGAIFCGTGVLLSLLIAAAYLLAFAPRRLLLSAVRQGLKTGQLYMVYQPVVDIATRRIVGAEALLRWSHPRWGPISPAVFMAEVESSSLLADVTRFVLQRATADMRRSTDSAPFRIAVNVAPMDLERKEFVSEVLALTKRLPESTILVLEITERFLLARHPRVRKIFETLREHGVRFALDDFGTEHSNLDLLGTFPFDFVKIDKQFIEQVDKGGASLIEGIAAVAGHYGMQVIAEGVETEAQHDVLRRLGVPYGQGYLYRRPVAADELFGVRPAVVFAADPVK</sequence>
<dbReference type="AlphaFoldDB" id="A0A158JRT5"/>
<feature type="transmembrane region" description="Helical" evidence="10">
    <location>
        <begin position="32"/>
        <end position="51"/>
    </location>
</feature>
<feature type="domain" description="EAL" evidence="11">
    <location>
        <begin position="285"/>
        <end position="534"/>
    </location>
</feature>